<organism evidence="2 3">
    <name type="scientific">Natrinema altunense (strain JCM 12890 / CGMCC 1.3731 / AJ2)</name>
    <dbReference type="NCBI Taxonomy" id="1227494"/>
    <lineage>
        <taxon>Archaea</taxon>
        <taxon>Methanobacteriati</taxon>
        <taxon>Methanobacteriota</taxon>
        <taxon>Stenosarchaea group</taxon>
        <taxon>Halobacteria</taxon>
        <taxon>Halobacteriales</taxon>
        <taxon>Natrialbaceae</taxon>
        <taxon>Natrinema</taxon>
    </lineage>
</organism>
<reference evidence="2 3" key="1">
    <citation type="journal article" date="2014" name="PLoS Genet.">
        <title>Phylogenetically driven sequencing of extremely halophilic archaea reveals strategies for static and dynamic osmo-response.</title>
        <authorList>
            <person name="Becker E.A."/>
            <person name="Seitzer P.M."/>
            <person name="Tritt A."/>
            <person name="Larsen D."/>
            <person name="Krusor M."/>
            <person name="Yao A.I."/>
            <person name="Wu D."/>
            <person name="Madern D."/>
            <person name="Eisen J.A."/>
            <person name="Darling A.E."/>
            <person name="Facciotti M.T."/>
        </authorList>
    </citation>
    <scope>NUCLEOTIDE SEQUENCE [LARGE SCALE GENOMIC DNA]</scope>
    <source>
        <strain evidence="2 3">JCM 12890</strain>
    </source>
</reference>
<dbReference type="EMBL" id="AOIK01000035">
    <property type="protein sequence ID" value="ELY84508.1"/>
    <property type="molecule type" value="Genomic_DNA"/>
</dbReference>
<dbReference type="InterPro" id="IPR014729">
    <property type="entry name" value="Rossmann-like_a/b/a_fold"/>
</dbReference>
<dbReference type="SUPFAM" id="SSF52402">
    <property type="entry name" value="Adenine nucleotide alpha hydrolases-like"/>
    <property type="match status" value="1"/>
</dbReference>
<sequence length="169" mass="18391">MGFLLPSESFDADRPMRPAVEQARMADSHPDRVLVPTLGRPREDEALAYALETFPDADIVLLTVITPLDAPLSEGGILERSEDRRAQARASATDLLESVADAASDRVRIETAEGRPGTVVPQYAAEARIDHVVMYGSRTGSTGFLRRFLCRDIAATVVDRTAQPVTVLD</sequence>
<dbReference type="Proteomes" id="UP000011511">
    <property type="component" value="Unassembled WGS sequence"/>
</dbReference>
<feature type="domain" description="UspA" evidence="1">
    <location>
        <begin position="31"/>
        <end position="168"/>
    </location>
</feature>
<dbReference type="CDD" id="cd00293">
    <property type="entry name" value="USP-like"/>
    <property type="match status" value="1"/>
</dbReference>
<dbReference type="Gene3D" id="3.40.50.620">
    <property type="entry name" value="HUPs"/>
    <property type="match status" value="1"/>
</dbReference>
<dbReference type="eggNOG" id="arCOG02053">
    <property type="taxonomic scope" value="Archaea"/>
</dbReference>
<dbReference type="PATRIC" id="fig|1227494.3.peg.2844"/>
<protein>
    <submittedName>
        <fullName evidence="2">UspA domain-containing protein</fullName>
    </submittedName>
</protein>
<dbReference type="AlphaFoldDB" id="L9ZHA3"/>
<accession>L9ZHA3</accession>
<dbReference type="Pfam" id="PF00582">
    <property type="entry name" value="Usp"/>
    <property type="match status" value="1"/>
</dbReference>
<dbReference type="InterPro" id="IPR006016">
    <property type="entry name" value="UspA"/>
</dbReference>
<evidence type="ECO:0000313" key="3">
    <source>
        <dbReference type="Proteomes" id="UP000011511"/>
    </source>
</evidence>
<gene>
    <name evidence="2" type="ORF">C485_14160</name>
</gene>
<comment type="caution">
    <text evidence="2">The sequence shown here is derived from an EMBL/GenBank/DDBJ whole genome shotgun (WGS) entry which is preliminary data.</text>
</comment>
<evidence type="ECO:0000259" key="1">
    <source>
        <dbReference type="Pfam" id="PF00582"/>
    </source>
</evidence>
<keyword evidence="3" id="KW-1185">Reference proteome</keyword>
<proteinExistence type="predicted"/>
<name>L9ZHA3_NATA2</name>
<evidence type="ECO:0000313" key="2">
    <source>
        <dbReference type="EMBL" id="ELY84508.1"/>
    </source>
</evidence>